<gene>
    <name evidence="1" type="ORF">LCGC14_2571570</name>
</gene>
<dbReference type="EMBL" id="LAZR01042708">
    <property type="protein sequence ID" value="KKL08867.1"/>
    <property type="molecule type" value="Genomic_DNA"/>
</dbReference>
<reference evidence="1" key="1">
    <citation type="journal article" date="2015" name="Nature">
        <title>Complex archaea that bridge the gap between prokaryotes and eukaryotes.</title>
        <authorList>
            <person name="Spang A."/>
            <person name="Saw J.H."/>
            <person name="Jorgensen S.L."/>
            <person name="Zaremba-Niedzwiedzka K."/>
            <person name="Martijn J."/>
            <person name="Lind A.E."/>
            <person name="van Eijk R."/>
            <person name="Schleper C."/>
            <person name="Guy L."/>
            <person name="Ettema T.J."/>
        </authorList>
    </citation>
    <scope>NUCLEOTIDE SEQUENCE</scope>
</reference>
<accession>A0A0F9B506</accession>
<organism evidence="1">
    <name type="scientific">marine sediment metagenome</name>
    <dbReference type="NCBI Taxonomy" id="412755"/>
    <lineage>
        <taxon>unclassified sequences</taxon>
        <taxon>metagenomes</taxon>
        <taxon>ecological metagenomes</taxon>
    </lineage>
</organism>
<protein>
    <submittedName>
        <fullName evidence="1">Uncharacterized protein</fullName>
    </submittedName>
</protein>
<sequence>MMIDVAVNRNCLHCGKPIRGLKDAPEIAIHILSERRMCDSPTTYAKFAGSEWVFNMEEK</sequence>
<dbReference type="AlphaFoldDB" id="A0A0F9B506"/>
<proteinExistence type="predicted"/>
<evidence type="ECO:0000313" key="1">
    <source>
        <dbReference type="EMBL" id="KKL08867.1"/>
    </source>
</evidence>
<name>A0A0F9B506_9ZZZZ</name>
<comment type="caution">
    <text evidence="1">The sequence shown here is derived from an EMBL/GenBank/DDBJ whole genome shotgun (WGS) entry which is preliminary data.</text>
</comment>